<feature type="region of interest" description="Disordered" evidence="6">
    <location>
        <begin position="439"/>
        <end position="458"/>
    </location>
</feature>
<dbReference type="SMART" id="SM00355">
    <property type="entry name" value="ZnF_C2H2"/>
    <property type="match status" value="12"/>
</dbReference>
<evidence type="ECO:0000313" key="9">
    <source>
        <dbReference type="Proteomes" id="UP001142055"/>
    </source>
</evidence>
<feature type="domain" description="C2H2-type" evidence="7">
    <location>
        <begin position="579"/>
        <end position="608"/>
    </location>
</feature>
<evidence type="ECO:0000313" key="8">
    <source>
        <dbReference type="EMBL" id="KAJ6217470.1"/>
    </source>
</evidence>
<comment type="caution">
    <text evidence="8">The sequence shown here is derived from an EMBL/GenBank/DDBJ whole genome shotgun (WGS) entry which is preliminary data.</text>
</comment>
<feature type="domain" description="C2H2-type" evidence="7">
    <location>
        <begin position="492"/>
        <end position="517"/>
    </location>
</feature>
<feature type="domain" description="C2H2-type" evidence="7">
    <location>
        <begin position="135"/>
        <end position="164"/>
    </location>
</feature>
<keyword evidence="4" id="KW-0862">Zinc</keyword>
<dbReference type="Pfam" id="PF00096">
    <property type="entry name" value="zf-C2H2"/>
    <property type="match status" value="3"/>
</dbReference>
<accession>A0A9Q0M1D1</accession>
<feature type="domain" description="C2H2-type" evidence="7">
    <location>
        <begin position="355"/>
        <end position="384"/>
    </location>
</feature>
<keyword evidence="9" id="KW-1185">Reference proteome</keyword>
<dbReference type="InterPro" id="IPR036236">
    <property type="entry name" value="Znf_C2H2_sf"/>
</dbReference>
<evidence type="ECO:0000256" key="6">
    <source>
        <dbReference type="SAM" id="MobiDB-lite"/>
    </source>
</evidence>
<proteinExistence type="predicted"/>
<gene>
    <name evidence="8" type="ORF">RDWZM_008627</name>
</gene>
<feature type="domain" description="C2H2-type" evidence="7">
    <location>
        <begin position="324"/>
        <end position="353"/>
    </location>
</feature>
<dbReference type="GO" id="GO:0000981">
    <property type="term" value="F:DNA-binding transcription factor activity, RNA polymerase II-specific"/>
    <property type="evidence" value="ECO:0007669"/>
    <property type="project" value="TreeGrafter"/>
</dbReference>
<sequence length="646" mass="73283">MNALLEYKNYATKLFTDLNLVNDEKQRFEYERIEQRFSEAVRGNEGTLQRFLQEEWTTATDEFSTTLQSFCDPNMDTSDVNQTYTIVPTTTANHLVTNQAVDNMNNSYNNLGEKKDVMAIAAAEVVMHSYRDGLYICGWPSCEYQTSSRRHINNHKLVHTGDGEFNCGFPECGRRFKTREELNEHAAMHQSDHPYPCVWPGCDFRSQTPATLKAHMRVHMERKFKCEMAECGEEFLKISDYNQHRRLHENAGGQLQPGQQVTLIQLQQPPSSNVGTAIAHKTIVTQQQQTGGNSLANSNPNAPQPITTAIAVAGTNAMINTQLFKCNTVTCNALFSTLYDLKQHMMQHSKVEKPFRCDYTSCEYSAYTKTALNEHKITHSNERNYVCSVDNCGRRYKTRKGLWDHSHTHRPDKPYVCTYPNCTYRCVSSSYLRSHMRAHKDPNSVANTQASTPPTPNNVAASQAAAVVSPPNNQQFFAPGTIIQHPNGTQEFYCGIINCGKSFDNQNAYLNHVKTHAPTIVAPPPPVPAPAPTPAPKNRSRNPELARFKCEFEGCNAAYKLKRNLKDHMIRHTILEKPYRCDWPGCDYGSYKSTNVAKHKSVHSDERKYGCDYYNCDKKFKTREGLRKHMLSHHKPVTNNSAKVEG</sequence>
<feature type="compositionally biased region" description="Pro residues" evidence="6">
    <location>
        <begin position="521"/>
        <end position="535"/>
    </location>
</feature>
<dbReference type="GO" id="GO:0045944">
    <property type="term" value="P:positive regulation of transcription by RNA polymerase II"/>
    <property type="evidence" value="ECO:0007669"/>
    <property type="project" value="UniProtKB-ARBA"/>
</dbReference>
<evidence type="ECO:0000256" key="4">
    <source>
        <dbReference type="ARBA" id="ARBA00022833"/>
    </source>
</evidence>
<dbReference type="PROSITE" id="PS50157">
    <property type="entry name" value="ZINC_FINGER_C2H2_2"/>
    <property type="match status" value="11"/>
</dbReference>
<feature type="domain" description="C2H2-type" evidence="7">
    <location>
        <begin position="165"/>
        <end position="194"/>
    </location>
</feature>
<feature type="domain" description="C2H2-type" evidence="7">
    <location>
        <begin position="548"/>
        <end position="573"/>
    </location>
</feature>
<dbReference type="GO" id="GO:0000978">
    <property type="term" value="F:RNA polymerase II cis-regulatory region sequence-specific DNA binding"/>
    <property type="evidence" value="ECO:0007669"/>
    <property type="project" value="TreeGrafter"/>
</dbReference>
<reference evidence="8" key="1">
    <citation type="submission" date="2022-12" db="EMBL/GenBank/DDBJ databases">
        <title>Genome assemblies of Blomia tropicalis.</title>
        <authorList>
            <person name="Cui Y."/>
        </authorList>
    </citation>
    <scope>NUCLEOTIDE SEQUENCE</scope>
    <source>
        <tissue evidence="8">Adult mites</tissue>
    </source>
</reference>
<keyword evidence="2" id="KW-0677">Repeat</keyword>
<dbReference type="PANTHER" id="PTHR19818">
    <property type="entry name" value="ZINC FINGER PROTEIN ZIC AND GLI"/>
    <property type="match status" value="1"/>
</dbReference>
<feature type="region of interest" description="Disordered" evidence="6">
    <location>
        <begin position="521"/>
        <end position="541"/>
    </location>
</feature>
<dbReference type="EMBL" id="JAPWDV010000003">
    <property type="protein sequence ID" value="KAJ6217470.1"/>
    <property type="molecule type" value="Genomic_DNA"/>
</dbReference>
<feature type="domain" description="C2H2-type" evidence="7">
    <location>
        <begin position="609"/>
        <end position="633"/>
    </location>
</feature>
<name>A0A9Q0M1D1_BLOTA</name>
<dbReference type="PANTHER" id="PTHR19818:SF139">
    <property type="entry name" value="PAIR-RULE PROTEIN ODD-PAIRED"/>
    <property type="match status" value="1"/>
</dbReference>
<protein>
    <recommendedName>
        <fullName evidence="7">C2H2-type domain-containing protein</fullName>
    </recommendedName>
</protein>
<feature type="domain" description="C2H2-type" evidence="7">
    <location>
        <begin position="385"/>
        <end position="414"/>
    </location>
</feature>
<evidence type="ECO:0000256" key="5">
    <source>
        <dbReference type="PROSITE-ProRule" id="PRU00042"/>
    </source>
</evidence>
<dbReference type="SUPFAM" id="SSF57667">
    <property type="entry name" value="beta-beta-alpha zinc fingers"/>
    <property type="match status" value="6"/>
</dbReference>
<dbReference type="OMA" id="EHELVHT"/>
<dbReference type="InterPro" id="IPR013087">
    <property type="entry name" value="Znf_C2H2_type"/>
</dbReference>
<dbReference type="Proteomes" id="UP001142055">
    <property type="component" value="Chromosome 3"/>
</dbReference>
<feature type="domain" description="C2H2-type" evidence="7">
    <location>
        <begin position="224"/>
        <end position="253"/>
    </location>
</feature>
<evidence type="ECO:0000256" key="3">
    <source>
        <dbReference type="ARBA" id="ARBA00022771"/>
    </source>
</evidence>
<evidence type="ECO:0000256" key="2">
    <source>
        <dbReference type="ARBA" id="ARBA00022737"/>
    </source>
</evidence>
<dbReference type="GO" id="GO:0008270">
    <property type="term" value="F:zinc ion binding"/>
    <property type="evidence" value="ECO:0007669"/>
    <property type="project" value="UniProtKB-KW"/>
</dbReference>
<dbReference type="PROSITE" id="PS00028">
    <property type="entry name" value="ZINC_FINGER_C2H2_1"/>
    <property type="match status" value="7"/>
</dbReference>
<organism evidence="8 9">
    <name type="scientific">Blomia tropicalis</name>
    <name type="common">Mite</name>
    <dbReference type="NCBI Taxonomy" id="40697"/>
    <lineage>
        <taxon>Eukaryota</taxon>
        <taxon>Metazoa</taxon>
        <taxon>Ecdysozoa</taxon>
        <taxon>Arthropoda</taxon>
        <taxon>Chelicerata</taxon>
        <taxon>Arachnida</taxon>
        <taxon>Acari</taxon>
        <taxon>Acariformes</taxon>
        <taxon>Sarcoptiformes</taxon>
        <taxon>Astigmata</taxon>
        <taxon>Glycyphagoidea</taxon>
        <taxon>Echimyopodidae</taxon>
        <taxon>Blomia</taxon>
    </lineage>
</organism>
<keyword evidence="3 5" id="KW-0863">Zinc-finger</keyword>
<evidence type="ECO:0000259" key="7">
    <source>
        <dbReference type="PROSITE" id="PS50157"/>
    </source>
</evidence>
<feature type="domain" description="C2H2-type" evidence="7">
    <location>
        <begin position="415"/>
        <end position="444"/>
    </location>
</feature>
<dbReference type="Gene3D" id="3.30.160.60">
    <property type="entry name" value="Classic Zinc Finger"/>
    <property type="match status" value="8"/>
</dbReference>
<keyword evidence="1" id="KW-0479">Metal-binding</keyword>
<evidence type="ECO:0000256" key="1">
    <source>
        <dbReference type="ARBA" id="ARBA00022723"/>
    </source>
</evidence>
<dbReference type="InterPro" id="IPR050329">
    <property type="entry name" value="GLI_C2H2-zinc-finger"/>
</dbReference>
<dbReference type="AlphaFoldDB" id="A0A9Q0M1D1"/>
<dbReference type="GO" id="GO:0005634">
    <property type="term" value="C:nucleus"/>
    <property type="evidence" value="ECO:0007669"/>
    <property type="project" value="UniProtKB-ARBA"/>
</dbReference>